<feature type="binding site" evidence="7">
    <location>
        <position position="92"/>
    </location>
    <ligand>
        <name>Zn(2+)</name>
        <dbReference type="ChEBI" id="CHEBI:29105"/>
    </ligand>
</feature>
<evidence type="ECO:0000256" key="4">
    <source>
        <dbReference type="ARBA" id="ARBA00023015"/>
    </source>
</evidence>
<evidence type="ECO:0000256" key="5">
    <source>
        <dbReference type="ARBA" id="ARBA00023125"/>
    </source>
</evidence>
<feature type="binding site" evidence="7">
    <location>
        <position position="95"/>
    </location>
    <ligand>
        <name>Zn(2+)</name>
        <dbReference type="ChEBI" id="CHEBI:29105"/>
    </ligand>
</feature>
<dbReference type="KEGG" id="toc:Toce_0064"/>
<dbReference type="CDD" id="cd07153">
    <property type="entry name" value="Fur_like"/>
    <property type="match status" value="1"/>
</dbReference>
<dbReference type="GO" id="GO:0000976">
    <property type="term" value="F:transcription cis-regulatory region binding"/>
    <property type="evidence" value="ECO:0007669"/>
    <property type="project" value="TreeGrafter"/>
</dbReference>
<dbReference type="InterPro" id="IPR002481">
    <property type="entry name" value="FUR"/>
</dbReference>
<keyword evidence="4" id="KW-0805">Transcription regulation</keyword>
<comment type="similarity">
    <text evidence="1">Belongs to the Fur family.</text>
</comment>
<dbReference type="InterPro" id="IPR043135">
    <property type="entry name" value="Fur_C"/>
</dbReference>
<dbReference type="OrthoDB" id="8659436at2"/>
<dbReference type="Gene3D" id="1.10.10.10">
    <property type="entry name" value="Winged helix-like DNA-binding domain superfamily/Winged helix DNA-binding domain"/>
    <property type="match status" value="1"/>
</dbReference>
<feature type="binding site" evidence="7">
    <location>
        <position position="134"/>
    </location>
    <ligand>
        <name>Zn(2+)</name>
        <dbReference type="ChEBI" id="CHEBI:29105"/>
    </ligand>
</feature>
<keyword evidence="2" id="KW-0678">Repressor</keyword>
<sequence length="145" mass="16048">MELENLLKQKGLKITDQRKAIVKVLKECGCMLSAREIFDKVKKIIPGVNFSTIYRNLDLMSQKGILCGLMVDTGVSLYGLRSEEGHHHHFVCKGCGRSLAIDYCPMGLLEKELAKKGFSHTEHQFVVYGFCGSCGTSGGVKAKSY</sequence>
<protein>
    <submittedName>
        <fullName evidence="9">Ferric uptake regulator, Fur family</fullName>
    </submittedName>
</protein>
<evidence type="ECO:0000313" key="9">
    <source>
        <dbReference type="EMBL" id="ADL06858.1"/>
    </source>
</evidence>
<keyword evidence="7" id="KW-0479">Metal-binding</keyword>
<keyword evidence="8" id="KW-0408">Iron</keyword>
<dbReference type="Proteomes" id="UP000000272">
    <property type="component" value="Chromosome"/>
</dbReference>
<evidence type="ECO:0000256" key="3">
    <source>
        <dbReference type="ARBA" id="ARBA00022833"/>
    </source>
</evidence>
<keyword evidence="10" id="KW-1185">Reference proteome</keyword>
<feature type="binding site" evidence="7">
    <location>
        <position position="131"/>
    </location>
    <ligand>
        <name>Zn(2+)</name>
        <dbReference type="ChEBI" id="CHEBI:29105"/>
    </ligand>
</feature>
<proteinExistence type="inferred from homology"/>
<dbReference type="PANTHER" id="PTHR33202:SF7">
    <property type="entry name" value="FERRIC UPTAKE REGULATION PROTEIN"/>
    <property type="match status" value="1"/>
</dbReference>
<keyword evidence="3 7" id="KW-0862">Zinc</keyword>
<dbReference type="PANTHER" id="PTHR33202">
    <property type="entry name" value="ZINC UPTAKE REGULATION PROTEIN"/>
    <property type="match status" value="1"/>
</dbReference>
<dbReference type="InterPro" id="IPR036390">
    <property type="entry name" value="WH_DNA-bd_sf"/>
</dbReference>
<gene>
    <name evidence="9" type="ordered locus">Toce_0064</name>
</gene>
<dbReference type="HOGENOM" id="CLU_096072_5_0_9"/>
<dbReference type="STRING" id="555079.Toce_0064"/>
<feature type="binding site" evidence="8">
    <location>
        <position position="123"/>
    </location>
    <ligand>
        <name>Fe cation</name>
        <dbReference type="ChEBI" id="CHEBI:24875"/>
    </ligand>
</feature>
<evidence type="ECO:0000256" key="2">
    <source>
        <dbReference type="ARBA" id="ARBA00022491"/>
    </source>
</evidence>
<dbReference type="AlphaFoldDB" id="D9RZG0"/>
<feature type="binding site" evidence="8">
    <location>
        <position position="86"/>
    </location>
    <ligand>
        <name>Fe cation</name>
        <dbReference type="ChEBI" id="CHEBI:24875"/>
    </ligand>
</feature>
<comment type="cofactor">
    <cofactor evidence="7">
        <name>Zn(2+)</name>
        <dbReference type="ChEBI" id="CHEBI:29105"/>
    </cofactor>
    <text evidence="7">Binds 1 zinc ion per subunit.</text>
</comment>
<organism evidence="9 10">
    <name type="scientific">Thermosediminibacter oceani (strain ATCC BAA-1034 / DSM 16646 / JW/IW-1228P)</name>
    <dbReference type="NCBI Taxonomy" id="555079"/>
    <lineage>
        <taxon>Bacteria</taxon>
        <taxon>Bacillati</taxon>
        <taxon>Bacillota</taxon>
        <taxon>Clostridia</taxon>
        <taxon>Thermosediminibacterales</taxon>
        <taxon>Thermosediminibacteraceae</taxon>
        <taxon>Thermosediminibacter</taxon>
    </lineage>
</organism>
<evidence type="ECO:0000256" key="7">
    <source>
        <dbReference type="PIRSR" id="PIRSR602481-1"/>
    </source>
</evidence>
<reference evidence="9 10" key="1">
    <citation type="journal article" date="2010" name="Stand. Genomic Sci.">
        <title>Complete genome sequence of Thermosediminibacter oceani type strain (JW/IW-1228P).</title>
        <authorList>
            <person name="Pitluck S."/>
            <person name="Yasawong M."/>
            <person name="Munk C."/>
            <person name="Nolan M."/>
            <person name="Lapidus A."/>
            <person name="Lucas S."/>
            <person name="Glavina Del Rio T."/>
            <person name="Tice H."/>
            <person name="Cheng J.F."/>
            <person name="Bruce D."/>
            <person name="Detter C."/>
            <person name="Tapia R."/>
            <person name="Han C."/>
            <person name="Goodwin L."/>
            <person name="Liolios K."/>
            <person name="Ivanova N."/>
            <person name="Mavromatis K."/>
            <person name="Mikhailova N."/>
            <person name="Pati A."/>
            <person name="Chen A."/>
            <person name="Palaniappan K."/>
            <person name="Land M."/>
            <person name="Hauser L."/>
            <person name="Chang Y.J."/>
            <person name="Jeffries C.D."/>
            <person name="Rohde M."/>
            <person name="Spring S."/>
            <person name="Sikorski J."/>
            <person name="Goker M."/>
            <person name="Woyke T."/>
            <person name="Bristow J."/>
            <person name="Eisen J.A."/>
            <person name="Markowitz V."/>
            <person name="Hugenholtz P."/>
            <person name="Kyrpides N.C."/>
            <person name="Klenk H.P."/>
        </authorList>
    </citation>
    <scope>NUCLEOTIDE SEQUENCE [LARGE SCALE GENOMIC DNA]</scope>
    <source>
        <strain evidence="10">ATCC BAA-1034 / DSM 16646 / JW/IW-1228P</strain>
    </source>
</reference>
<evidence type="ECO:0000313" key="10">
    <source>
        <dbReference type="Proteomes" id="UP000000272"/>
    </source>
</evidence>
<dbReference type="InterPro" id="IPR036388">
    <property type="entry name" value="WH-like_DNA-bd_sf"/>
</dbReference>
<dbReference type="Gene3D" id="3.30.1490.190">
    <property type="match status" value="1"/>
</dbReference>
<evidence type="ECO:0000256" key="1">
    <source>
        <dbReference type="ARBA" id="ARBA00007957"/>
    </source>
</evidence>
<dbReference type="GO" id="GO:0045892">
    <property type="term" value="P:negative regulation of DNA-templated transcription"/>
    <property type="evidence" value="ECO:0007669"/>
    <property type="project" value="TreeGrafter"/>
</dbReference>
<keyword evidence="6" id="KW-0804">Transcription</keyword>
<accession>D9RZG0</accession>
<evidence type="ECO:0000256" key="6">
    <source>
        <dbReference type="ARBA" id="ARBA00023163"/>
    </source>
</evidence>
<dbReference type="EMBL" id="CP002131">
    <property type="protein sequence ID" value="ADL06858.1"/>
    <property type="molecule type" value="Genomic_DNA"/>
</dbReference>
<keyword evidence="5" id="KW-0238">DNA-binding</keyword>
<dbReference type="eggNOG" id="COG0735">
    <property type="taxonomic scope" value="Bacteria"/>
</dbReference>
<dbReference type="SUPFAM" id="SSF46785">
    <property type="entry name" value="Winged helix' DNA-binding domain"/>
    <property type="match status" value="1"/>
</dbReference>
<dbReference type="GO" id="GO:0003700">
    <property type="term" value="F:DNA-binding transcription factor activity"/>
    <property type="evidence" value="ECO:0007669"/>
    <property type="project" value="InterPro"/>
</dbReference>
<comment type="cofactor">
    <cofactor evidence="8">
        <name>Mn(2+)</name>
        <dbReference type="ChEBI" id="CHEBI:29035"/>
    </cofactor>
    <cofactor evidence="8">
        <name>Fe(2+)</name>
        <dbReference type="ChEBI" id="CHEBI:29033"/>
    </cofactor>
    <text evidence="8">Binds 1 Mn(2+) or Fe(2+) ion per subunit.</text>
</comment>
<dbReference type="Pfam" id="PF01475">
    <property type="entry name" value="FUR"/>
    <property type="match status" value="1"/>
</dbReference>
<name>D9RZG0_THEOJ</name>
<dbReference type="GO" id="GO:1900376">
    <property type="term" value="P:regulation of secondary metabolite biosynthetic process"/>
    <property type="evidence" value="ECO:0007669"/>
    <property type="project" value="TreeGrafter"/>
</dbReference>
<dbReference type="RefSeq" id="WP_013274910.1">
    <property type="nucleotide sequence ID" value="NC_014377.1"/>
</dbReference>
<dbReference type="GO" id="GO:0008270">
    <property type="term" value="F:zinc ion binding"/>
    <property type="evidence" value="ECO:0007669"/>
    <property type="project" value="TreeGrafter"/>
</dbReference>
<evidence type="ECO:0000256" key="8">
    <source>
        <dbReference type="PIRSR" id="PIRSR602481-2"/>
    </source>
</evidence>